<evidence type="ECO:0000256" key="3">
    <source>
        <dbReference type="ARBA" id="ARBA00015991"/>
    </source>
</evidence>
<dbReference type="PANTHER" id="PTHR47268">
    <property type="entry name" value="ACYLPHOSPHATASE"/>
    <property type="match status" value="1"/>
</dbReference>
<evidence type="ECO:0000256" key="1">
    <source>
        <dbReference type="ARBA" id="ARBA00005614"/>
    </source>
</evidence>
<dbReference type="PANTHER" id="PTHR47268:SF4">
    <property type="entry name" value="ACYLPHOSPHATASE"/>
    <property type="match status" value="1"/>
</dbReference>
<dbReference type="Proteomes" id="UP000296159">
    <property type="component" value="Unassembled WGS sequence"/>
</dbReference>
<dbReference type="RefSeq" id="WP_136168053.1">
    <property type="nucleotide sequence ID" value="NZ_KZ819091.1"/>
</dbReference>
<reference evidence="12 13" key="1">
    <citation type="submission" date="2018-04" db="EMBL/GenBank/DDBJ databases">
        <title>Brenneria corticis sp.nov.</title>
        <authorList>
            <person name="Li Y."/>
        </authorList>
    </citation>
    <scope>NUCLEOTIDE SEQUENCE [LARGE SCALE GENOMIC DNA]</scope>
    <source>
        <strain evidence="12 13">CFCC 11842</strain>
    </source>
</reference>
<dbReference type="InterPro" id="IPR028627">
    <property type="entry name" value="Acylphosphatase_bac"/>
</dbReference>
<keyword evidence="4 7" id="KW-0378">Hydrolase</keyword>
<protein>
    <recommendedName>
        <fullName evidence="3 7">Acylphosphatase</fullName>
        <ecNumber evidence="2 7">3.6.1.7</ecNumber>
    </recommendedName>
    <alternativeName>
        <fullName evidence="5 7">Acylphosphate phosphohydrolase</fullName>
    </alternativeName>
</protein>
<evidence type="ECO:0000313" key="12">
    <source>
        <dbReference type="EMBL" id="PWC11538.1"/>
    </source>
</evidence>
<evidence type="ECO:0000256" key="5">
    <source>
        <dbReference type="ARBA" id="ARBA00032904"/>
    </source>
</evidence>
<dbReference type="EC" id="3.6.1.7" evidence="2 7"/>
<gene>
    <name evidence="12" type="ORF">DDT56_19485</name>
</gene>
<comment type="caution">
    <text evidence="12">The sequence shown here is derived from an EMBL/GenBank/DDBJ whole genome shotgun (WGS) entry which is preliminary data.</text>
</comment>
<keyword evidence="13" id="KW-1185">Reference proteome</keyword>
<evidence type="ECO:0000256" key="9">
    <source>
        <dbReference type="RuleBase" id="RU000553"/>
    </source>
</evidence>
<evidence type="ECO:0000259" key="11">
    <source>
        <dbReference type="PROSITE" id="PS51160"/>
    </source>
</evidence>
<evidence type="ECO:0000256" key="6">
    <source>
        <dbReference type="ARBA" id="ARBA00047645"/>
    </source>
</evidence>
<dbReference type="InterPro" id="IPR001792">
    <property type="entry name" value="Acylphosphatase-like_dom"/>
</dbReference>
<evidence type="ECO:0000256" key="8">
    <source>
        <dbReference type="PROSITE-ProRule" id="PRU00520"/>
    </source>
</evidence>
<dbReference type="Pfam" id="PF00708">
    <property type="entry name" value="Acylphosphatase"/>
    <property type="match status" value="1"/>
</dbReference>
<comment type="similarity">
    <text evidence="1 7 10">Belongs to the acylphosphatase family.</text>
</comment>
<dbReference type="FunFam" id="3.30.70.100:FF:000012">
    <property type="entry name" value="Acylphosphatase"/>
    <property type="match status" value="1"/>
</dbReference>
<dbReference type="InterPro" id="IPR017968">
    <property type="entry name" value="Acylphosphatase_CS"/>
</dbReference>
<sequence length="92" mass="10081">MPTVSIAAHVYGVVQGVGFRYSTQHRAAQLGLSGYVRNSSDGSVEVIACGEHQAVEQLVEWLKQGGPRSASVEKVLTQPHDKFDYKGFSIRY</sequence>
<dbReference type="HAMAP" id="MF_01450">
    <property type="entry name" value="Acylphosphatase_entero"/>
    <property type="match status" value="1"/>
</dbReference>
<dbReference type="PROSITE" id="PS00150">
    <property type="entry name" value="ACYLPHOSPHATASE_1"/>
    <property type="match status" value="1"/>
</dbReference>
<feature type="domain" description="Acylphosphatase-like" evidence="11">
    <location>
        <begin position="5"/>
        <end position="92"/>
    </location>
</feature>
<proteinExistence type="inferred from homology"/>
<dbReference type="Gene3D" id="3.30.70.100">
    <property type="match status" value="1"/>
</dbReference>
<dbReference type="SUPFAM" id="SSF54975">
    <property type="entry name" value="Acylphosphatase/BLUF domain-like"/>
    <property type="match status" value="1"/>
</dbReference>
<dbReference type="GO" id="GO:0003998">
    <property type="term" value="F:acylphosphatase activity"/>
    <property type="evidence" value="ECO:0007669"/>
    <property type="project" value="UniProtKB-UniRule"/>
</dbReference>
<dbReference type="NCBIfam" id="NF011000">
    <property type="entry name" value="PRK14426.1"/>
    <property type="match status" value="1"/>
</dbReference>
<dbReference type="PRINTS" id="PR00112">
    <property type="entry name" value="ACYLPHPHTASE"/>
</dbReference>
<feature type="active site" evidence="7 8">
    <location>
        <position position="20"/>
    </location>
</feature>
<comment type="catalytic activity">
    <reaction evidence="6 7 8 9">
        <text>an acyl phosphate + H2O = a carboxylate + phosphate + H(+)</text>
        <dbReference type="Rhea" id="RHEA:14965"/>
        <dbReference type="ChEBI" id="CHEBI:15377"/>
        <dbReference type="ChEBI" id="CHEBI:15378"/>
        <dbReference type="ChEBI" id="CHEBI:29067"/>
        <dbReference type="ChEBI" id="CHEBI:43474"/>
        <dbReference type="ChEBI" id="CHEBI:59918"/>
        <dbReference type="EC" id="3.6.1.7"/>
    </reaction>
</comment>
<feature type="active site" evidence="7 8">
    <location>
        <position position="38"/>
    </location>
</feature>
<name>A0A2U1TQ58_9GAMM</name>
<accession>A0A2U1TQ58</accession>
<evidence type="ECO:0000256" key="10">
    <source>
        <dbReference type="RuleBase" id="RU004168"/>
    </source>
</evidence>
<evidence type="ECO:0000256" key="7">
    <source>
        <dbReference type="HAMAP-Rule" id="MF_01450"/>
    </source>
</evidence>
<evidence type="ECO:0000256" key="4">
    <source>
        <dbReference type="ARBA" id="ARBA00022801"/>
    </source>
</evidence>
<dbReference type="InterPro" id="IPR020456">
    <property type="entry name" value="Acylphosphatase"/>
</dbReference>
<dbReference type="PROSITE" id="PS51160">
    <property type="entry name" value="ACYLPHOSPHATASE_3"/>
    <property type="match status" value="1"/>
</dbReference>
<dbReference type="PROSITE" id="PS00151">
    <property type="entry name" value="ACYLPHOSPHATASE_2"/>
    <property type="match status" value="1"/>
</dbReference>
<dbReference type="EMBL" id="QDKH01000028">
    <property type="protein sequence ID" value="PWC11538.1"/>
    <property type="molecule type" value="Genomic_DNA"/>
</dbReference>
<dbReference type="InterPro" id="IPR036046">
    <property type="entry name" value="Acylphosphatase-like_dom_sf"/>
</dbReference>
<evidence type="ECO:0000256" key="2">
    <source>
        <dbReference type="ARBA" id="ARBA00012150"/>
    </source>
</evidence>
<dbReference type="AlphaFoldDB" id="A0A2U1TQ58"/>
<organism evidence="12 13">
    <name type="scientific">Brenneria corticis</name>
    <dbReference type="NCBI Taxonomy" id="2173106"/>
    <lineage>
        <taxon>Bacteria</taxon>
        <taxon>Pseudomonadati</taxon>
        <taxon>Pseudomonadota</taxon>
        <taxon>Gammaproteobacteria</taxon>
        <taxon>Enterobacterales</taxon>
        <taxon>Pectobacteriaceae</taxon>
        <taxon>Brenneria</taxon>
    </lineage>
</organism>
<evidence type="ECO:0000313" key="13">
    <source>
        <dbReference type="Proteomes" id="UP000296159"/>
    </source>
</evidence>